<organism evidence="1 2">
    <name type="scientific">Sphingomonas swuensis</name>
    <dbReference type="NCBI Taxonomy" id="977800"/>
    <lineage>
        <taxon>Bacteria</taxon>
        <taxon>Pseudomonadati</taxon>
        <taxon>Pseudomonadota</taxon>
        <taxon>Alphaproteobacteria</taxon>
        <taxon>Sphingomonadales</taxon>
        <taxon>Sphingomonadaceae</taxon>
        <taxon>Sphingomonas</taxon>
    </lineage>
</organism>
<comment type="caution">
    <text evidence="1">The sequence shown here is derived from an EMBL/GenBank/DDBJ whole genome shotgun (WGS) entry which is preliminary data.</text>
</comment>
<gene>
    <name evidence="1" type="ORF">GCM10022280_23700</name>
</gene>
<keyword evidence="2" id="KW-1185">Reference proteome</keyword>
<dbReference type="EMBL" id="BAABBQ010000001">
    <property type="protein sequence ID" value="GAA4022314.1"/>
    <property type="molecule type" value="Genomic_DNA"/>
</dbReference>
<name>A0ABP7T839_9SPHN</name>
<reference evidence="2" key="1">
    <citation type="journal article" date="2019" name="Int. J. Syst. Evol. Microbiol.">
        <title>The Global Catalogue of Microorganisms (GCM) 10K type strain sequencing project: providing services to taxonomists for standard genome sequencing and annotation.</title>
        <authorList>
            <consortium name="The Broad Institute Genomics Platform"/>
            <consortium name="The Broad Institute Genome Sequencing Center for Infectious Disease"/>
            <person name="Wu L."/>
            <person name="Ma J."/>
        </authorList>
    </citation>
    <scope>NUCLEOTIDE SEQUENCE [LARGE SCALE GENOMIC DNA]</scope>
    <source>
        <strain evidence="2">JCM 17563</strain>
    </source>
</reference>
<dbReference type="RefSeq" id="WP_344707596.1">
    <property type="nucleotide sequence ID" value="NZ_BAABBQ010000001.1"/>
</dbReference>
<evidence type="ECO:0000313" key="2">
    <source>
        <dbReference type="Proteomes" id="UP001500235"/>
    </source>
</evidence>
<sequence length="134" mass="14451">MLTTMLLIAAQAAPVPPAPPAPPAERVERMIVVHETGKAGTGAPTIVRRGDKVEIGGCGSERRFETDAEVTREGRKEKTRILLCSKGDESDVAWVERLRSAAKRIEADDNLSPEARTRVVAAINEAIAKAPVRE</sequence>
<evidence type="ECO:0000313" key="1">
    <source>
        <dbReference type="EMBL" id="GAA4022314.1"/>
    </source>
</evidence>
<accession>A0ABP7T839</accession>
<proteinExistence type="predicted"/>
<protein>
    <submittedName>
        <fullName evidence="1">Uncharacterized protein</fullName>
    </submittedName>
</protein>
<dbReference type="Proteomes" id="UP001500235">
    <property type="component" value="Unassembled WGS sequence"/>
</dbReference>